<proteinExistence type="predicted"/>
<feature type="compositionally biased region" description="Basic residues" evidence="1">
    <location>
        <begin position="1"/>
        <end position="14"/>
    </location>
</feature>
<evidence type="ECO:0000313" key="2">
    <source>
        <dbReference type="EMBL" id="KAG0514350.1"/>
    </source>
</evidence>
<feature type="compositionally biased region" description="Basic and acidic residues" evidence="1">
    <location>
        <begin position="23"/>
        <end position="34"/>
    </location>
</feature>
<dbReference type="Proteomes" id="UP000807115">
    <property type="component" value="Chromosome 10"/>
</dbReference>
<protein>
    <submittedName>
        <fullName evidence="2">Uncharacterized protein</fullName>
    </submittedName>
</protein>
<accession>A0A921Q4Q8</accession>
<dbReference type="PANTHER" id="PTHR48243:SF1">
    <property type="entry name" value="AMINOTRANSFERASE-LIKE PLANT MOBILE DOMAIN-CONTAINING PROTEIN"/>
    <property type="match status" value="1"/>
</dbReference>
<name>A0A921Q4Q8_SORBI</name>
<reference evidence="2" key="2">
    <citation type="submission" date="2020-10" db="EMBL/GenBank/DDBJ databases">
        <authorList>
            <person name="Cooper E.A."/>
            <person name="Brenton Z.W."/>
            <person name="Flinn B.S."/>
            <person name="Jenkins J."/>
            <person name="Shu S."/>
            <person name="Flowers D."/>
            <person name="Luo F."/>
            <person name="Wang Y."/>
            <person name="Xia P."/>
            <person name="Barry K."/>
            <person name="Daum C."/>
            <person name="Lipzen A."/>
            <person name="Yoshinaga Y."/>
            <person name="Schmutz J."/>
            <person name="Saski C."/>
            <person name="Vermerris W."/>
            <person name="Kresovich S."/>
        </authorList>
    </citation>
    <scope>NUCLEOTIDE SEQUENCE</scope>
</reference>
<evidence type="ECO:0000313" key="3">
    <source>
        <dbReference type="Proteomes" id="UP000807115"/>
    </source>
</evidence>
<sequence length="170" mass="19628">MKKFISAKLTKKRKGDGSSWSSHHSESRSHERVEEEQLHTLVPFIPTDRILEPHDNLLLTHEELGKLYTLRTCGFNHTVVFDEKLLDQSGMSTDFPNVFYAIGWGGFWQVSKFGIKVLSQEFLATQKSNDAGVTFRMFNKYYNLTWSELSTCLGFDQDCELDIDHALQNF</sequence>
<organism evidence="2 3">
    <name type="scientific">Sorghum bicolor</name>
    <name type="common">Sorghum</name>
    <name type="synonym">Sorghum vulgare</name>
    <dbReference type="NCBI Taxonomy" id="4558"/>
    <lineage>
        <taxon>Eukaryota</taxon>
        <taxon>Viridiplantae</taxon>
        <taxon>Streptophyta</taxon>
        <taxon>Embryophyta</taxon>
        <taxon>Tracheophyta</taxon>
        <taxon>Spermatophyta</taxon>
        <taxon>Magnoliopsida</taxon>
        <taxon>Liliopsida</taxon>
        <taxon>Poales</taxon>
        <taxon>Poaceae</taxon>
        <taxon>PACMAD clade</taxon>
        <taxon>Panicoideae</taxon>
        <taxon>Andropogonodae</taxon>
        <taxon>Andropogoneae</taxon>
        <taxon>Sorghinae</taxon>
        <taxon>Sorghum</taxon>
    </lineage>
</organism>
<gene>
    <name evidence="2" type="ORF">BDA96_10G183700</name>
</gene>
<evidence type="ECO:0000256" key="1">
    <source>
        <dbReference type="SAM" id="MobiDB-lite"/>
    </source>
</evidence>
<reference evidence="2" key="1">
    <citation type="journal article" date="2019" name="BMC Genomics">
        <title>A new reference genome for Sorghum bicolor reveals high levels of sequence similarity between sweet and grain genotypes: implications for the genetics of sugar metabolism.</title>
        <authorList>
            <person name="Cooper E.A."/>
            <person name="Brenton Z.W."/>
            <person name="Flinn B.S."/>
            <person name="Jenkins J."/>
            <person name="Shu S."/>
            <person name="Flowers D."/>
            <person name="Luo F."/>
            <person name="Wang Y."/>
            <person name="Xia P."/>
            <person name="Barry K."/>
            <person name="Daum C."/>
            <person name="Lipzen A."/>
            <person name="Yoshinaga Y."/>
            <person name="Schmutz J."/>
            <person name="Saski C."/>
            <person name="Vermerris W."/>
            <person name="Kresovich S."/>
        </authorList>
    </citation>
    <scope>NUCLEOTIDE SEQUENCE</scope>
</reference>
<dbReference type="EMBL" id="CM027689">
    <property type="protein sequence ID" value="KAG0514350.1"/>
    <property type="molecule type" value="Genomic_DNA"/>
</dbReference>
<dbReference type="PANTHER" id="PTHR48243">
    <property type="entry name" value="AMINOTRANSFERASE-LIKE PLANT MOBILE DOMAIN-CONTAINING PROTEIN"/>
    <property type="match status" value="1"/>
</dbReference>
<feature type="region of interest" description="Disordered" evidence="1">
    <location>
        <begin position="1"/>
        <end position="34"/>
    </location>
</feature>
<dbReference type="AlphaFoldDB" id="A0A921Q4Q8"/>
<comment type="caution">
    <text evidence="2">The sequence shown here is derived from an EMBL/GenBank/DDBJ whole genome shotgun (WGS) entry which is preliminary data.</text>
</comment>